<dbReference type="PANTHER" id="PTHR13387:SF9">
    <property type="entry name" value="PROTEIN HGH1 HOMOLOG"/>
    <property type="match status" value="1"/>
</dbReference>
<protein>
    <recommendedName>
        <fullName evidence="1">Protein HGH1 N-terminal domain-containing protein</fullName>
    </recommendedName>
</protein>
<proteinExistence type="predicted"/>
<evidence type="ECO:0000259" key="1">
    <source>
        <dbReference type="Pfam" id="PF04063"/>
    </source>
</evidence>
<reference evidence="2" key="1">
    <citation type="journal article" date="2016" name="Nat. Genet.">
        <title>A high-quality carrot genome assembly provides new insights into carotenoid accumulation and asterid genome evolution.</title>
        <authorList>
            <person name="Iorizzo M."/>
            <person name="Ellison S."/>
            <person name="Senalik D."/>
            <person name="Zeng P."/>
            <person name="Satapoomin P."/>
            <person name="Huang J."/>
            <person name="Bowman M."/>
            <person name="Iovene M."/>
            <person name="Sanseverino W."/>
            <person name="Cavagnaro P."/>
            <person name="Yildiz M."/>
            <person name="Macko-Podgorni A."/>
            <person name="Moranska E."/>
            <person name="Grzebelus E."/>
            <person name="Grzebelus D."/>
            <person name="Ashrafi H."/>
            <person name="Zheng Z."/>
            <person name="Cheng S."/>
            <person name="Spooner D."/>
            <person name="Van Deynze A."/>
            <person name="Simon P."/>
        </authorList>
    </citation>
    <scope>NUCLEOTIDE SEQUENCE</scope>
    <source>
        <tissue evidence="2">Leaf</tissue>
    </source>
</reference>
<dbReference type="PANTHER" id="PTHR13387">
    <property type="entry name" value="PROTEIN HGH1 HOMOLOG"/>
    <property type="match status" value="1"/>
</dbReference>
<keyword evidence="3" id="KW-1185">Reference proteome</keyword>
<dbReference type="AlphaFoldDB" id="A0AAF1ARN3"/>
<sequence>MKHAIALLDPASEFYEKIEYPPEAPVNEVVVDVVEAFNGRSIGSYSEIALCSLAHLFRNNKEVSELALEELVHLSKQSDLAAKMVHMDMVGNTMEMLCLESVAFTKLLLKLLVNLTRLDDGVEVLLKSCSDEKMHGLNVVKLVSLFRTSTNDMKGDAFEDAGSILVNISKSDAGRKFLLEPERGLIKQILKEFVSASPVRRKGVSGTIHNCCFGLEVEQQLENLLMASDFLWTTLLLPIAGTKAYREEETSKMPPVLGSILLVEREDVNDPELQIEILEAVYLIALQERGRRALRSVNGKLILDVGAACEQNEEVLEAFARVGSLTDKIFNSEQTNAEQEYYKMRR</sequence>
<evidence type="ECO:0000313" key="3">
    <source>
        <dbReference type="Proteomes" id="UP000077755"/>
    </source>
</evidence>
<feature type="domain" description="Protein HGH1 N-terminal" evidence="1">
    <location>
        <begin position="104"/>
        <end position="272"/>
    </location>
</feature>
<dbReference type="InterPro" id="IPR011989">
    <property type="entry name" value="ARM-like"/>
</dbReference>
<name>A0AAF1ARN3_DAUCS</name>
<reference evidence="2" key="2">
    <citation type="submission" date="2022-03" db="EMBL/GenBank/DDBJ databases">
        <title>Draft title - Genomic analysis of global carrot germplasm unveils the trajectory of domestication and the origin of high carotenoid orange carrot.</title>
        <authorList>
            <person name="Iorizzo M."/>
            <person name="Ellison S."/>
            <person name="Senalik D."/>
            <person name="Macko-Podgorni A."/>
            <person name="Grzebelus D."/>
            <person name="Bostan H."/>
            <person name="Rolling W."/>
            <person name="Curaba J."/>
            <person name="Simon P."/>
        </authorList>
    </citation>
    <scope>NUCLEOTIDE SEQUENCE</scope>
    <source>
        <tissue evidence="2">Leaf</tissue>
    </source>
</reference>
<dbReference type="SUPFAM" id="SSF48371">
    <property type="entry name" value="ARM repeat"/>
    <property type="match status" value="1"/>
</dbReference>
<organism evidence="2 3">
    <name type="scientific">Daucus carota subsp. sativus</name>
    <name type="common">Carrot</name>
    <dbReference type="NCBI Taxonomy" id="79200"/>
    <lineage>
        <taxon>Eukaryota</taxon>
        <taxon>Viridiplantae</taxon>
        <taxon>Streptophyta</taxon>
        <taxon>Embryophyta</taxon>
        <taxon>Tracheophyta</taxon>
        <taxon>Spermatophyta</taxon>
        <taxon>Magnoliopsida</taxon>
        <taxon>eudicotyledons</taxon>
        <taxon>Gunneridae</taxon>
        <taxon>Pentapetalae</taxon>
        <taxon>asterids</taxon>
        <taxon>campanulids</taxon>
        <taxon>Apiales</taxon>
        <taxon>Apiaceae</taxon>
        <taxon>Apioideae</taxon>
        <taxon>Scandiceae</taxon>
        <taxon>Daucinae</taxon>
        <taxon>Daucus</taxon>
        <taxon>Daucus sect. Daucus</taxon>
    </lineage>
</organism>
<dbReference type="Pfam" id="PF04063">
    <property type="entry name" value="DUF383"/>
    <property type="match status" value="1"/>
</dbReference>
<evidence type="ECO:0000313" key="2">
    <source>
        <dbReference type="EMBL" id="WOG92909.1"/>
    </source>
</evidence>
<dbReference type="EMBL" id="CP093345">
    <property type="protein sequence ID" value="WOG92909.1"/>
    <property type="molecule type" value="Genomic_DNA"/>
</dbReference>
<accession>A0AAF1ARN3</accession>
<dbReference type="InterPro" id="IPR016024">
    <property type="entry name" value="ARM-type_fold"/>
</dbReference>
<dbReference type="InterPro" id="IPR039717">
    <property type="entry name" value="Hgh1"/>
</dbReference>
<dbReference type="InterPro" id="IPR007205">
    <property type="entry name" value="Protein_HGH1_N"/>
</dbReference>
<gene>
    <name evidence="2" type="ORF">DCAR_0312187</name>
</gene>
<dbReference type="Proteomes" id="UP000077755">
    <property type="component" value="Chromosome 3"/>
</dbReference>
<dbReference type="Gene3D" id="1.25.10.10">
    <property type="entry name" value="Leucine-rich Repeat Variant"/>
    <property type="match status" value="1"/>
</dbReference>